<organism evidence="1 2">
    <name type="scientific">Populus trichocarpa</name>
    <name type="common">Western balsam poplar</name>
    <name type="synonym">Populus balsamifera subsp. trichocarpa</name>
    <dbReference type="NCBI Taxonomy" id="3694"/>
    <lineage>
        <taxon>Eukaryota</taxon>
        <taxon>Viridiplantae</taxon>
        <taxon>Streptophyta</taxon>
        <taxon>Embryophyta</taxon>
        <taxon>Tracheophyta</taxon>
        <taxon>Spermatophyta</taxon>
        <taxon>Magnoliopsida</taxon>
        <taxon>eudicotyledons</taxon>
        <taxon>Gunneridae</taxon>
        <taxon>Pentapetalae</taxon>
        <taxon>rosids</taxon>
        <taxon>fabids</taxon>
        <taxon>Malpighiales</taxon>
        <taxon>Salicaceae</taxon>
        <taxon>Saliceae</taxon>
        <taxon>Populus</taxon>
    </lineage>
</organism>
<reference evidence="1 2" key="1">
    <citation type="journal article" date="2006" name="Science">
        <title>The genome of black cottonwood, Populus trichocarpa (Torr. &amp; Gray).</title>
        <authorList>
            <person name="Tuskan G.A."/>
            <person name="Difazio S."/>
            <person name="Jansson S."/>
            <person name="Bohlmann J."/>
            <person name="Grigoriev I."/>
            <person name="Hellsten U."/>
            <person name="Putnam N."/>
            <person name="Ralph S."/>
            <person name="Rombauts S."/>
            <person name="Salamov A."/>
            <person name="Schein J."/>
            <person name="Sterck L."/>
            <person name="Aerts A."/>
            <person name="Bhalerao R.R."/>
            <person name="Bhalerao R.P."/>
            <person name="Blaudez D."/>
            <person name="Boerjan W."/>
            <person name="Brun A."/>
            <person name="Brunner A."/>
            <person name="Busov V."/>
            <person name="Campbell M."/>
            <person name="Carlson J."/>
            <person name="Chalot M."/>
            <person name="Chapman J."/>
            <person name="Chen G.L."/>
            <person name="Cooper D."/>
            <person name="Coutinho P.M."/>
            <person name="Couturier J."/>
            <person name="Covert S."/>
            <person name="Cronk Q."/>
            <person name="Cunningham R."/>
            <person name="Davis J."/>
            <person name="Degroeve S."/>
            <person name="Dejardin A."/>
            <person name="Depamphilis C."/>
            <person name="Detter J."/>
            <person name="Dirks B."/>
            <person name="Dubchak I."/>
            <person name="Duplessis S."/>
            <person name="Ehlting J."/>
            <person name="Ellis B."/>
            <person name="Gendler K."/>
            <person name="Goodstein D."/>
            <person name="Gribskov M."/>
            <person name="Grimwood J."/>
            <person name="Groover A."/>
            <person name="Gunter L."/>
            <person name="Hamberger B."/>
            <person name="Heinze B."/>
            <person name="Helariutta Y."/>
            <person name="Henrissat B."/>
            <person name="Holligan D."/>
            <person name="Holt R."/>
            <person name="Huang W."/>
            <person name="Islam-Faridi N."/>
            <person name="Jones S."/>
            <person name="Jones-Rhoades M."/>
            <person name="Jorgensen R."/>
            <person name="Joshi C."/>
            <person name="Kangasjarvi J."/>
            <person name="Karlsson J."/>
            <person name="Kelleher C."/>
            <person name="Kirkpatrick R."/>
            <person name="Kirst M."/>
            <person name="Kohler A."/>
            <person name="Kalluri U."/>
            <person name="Larimer F."/>
            <person name="Leebens-Mack J."/>
            <person name="Leple J.C."/>
            <person name="Locascio P."/>
            <person name="Lou Y."/>
            <person name="Lucas S."/>
            <person name="Martin F."/>
            <person name="Montanini B."/>
            <person name="Napoli C."/>
            <person name="Nelson D.R."/>
            <person name="Nelson C."/>
            <person name="Nieminen K."/>
            <person name="Nilsson O."/>
            <person name="Pereda V."/>
            <person name="Peter G."/>
            <person name="Philippe R."/>
            <person name="Pilate G."/>
            <person name="Poliakov A."/>
            <person name="Razumovskaya J."/>
            <person name="Richardson P."/>
            <person name="Rinaldi C."/>
            <person name="Ritland K."/>
            <person name="Rouze P."/>
            <person name="Ryaboy D."/>
            <person name="Schmutz J."/>
            <person name="Schrader J."/>
            <person name="Segerman B."/>
            <person name="Shin H."/>
            <person name="Siddiqui A."/>
            <person name="Sterky F."/>
            <person name="Terry A."/>
            <person name="Tsai C.J."/>
            <person name="Uberbacher E."/>
            <person name="Unneberg P."/>
            <person name="Vahala J."/>
            <person name="Wall K."/>
            <person name="Wessler S."/>
            <person name="Yang G."/>
            <person name="Yin T."/>
            <person name="Douglas C."/>
            <person name="Marra M."/>
            <person name="Sandberg G."/>
            <person name="Van de Peer Y."/>
            <person name="Rokhsar D."/>
        </authorList>
    </citation>
    <scope>NUCLEOTIDE SEQUENCE [LARGE SCALE GENOMIC DNA]</scope>
    <source>
        <strain evidence="2">cv. Nisqually</strain>
    </source>
</reference>
<evidence type="ECO:0000313" key="1">
    <source>
        <dbReference type="EMBL" id="PNT09464.1"/>
    </source>
</evidence>
<gene>
    <name evidence="1" type="ORF">POPTR_012G045400</name>
</gene>
<sequence length="146" mass="16485">MVLAETLARSKRNIIPCVPDGWTASTLADHLKVGDVRVFEMMKVVRAHLEFKFSEWSPLTRLEIPWMKDQIGVGVFKCLSETLKESEIDDKWSTGVDEDGRRLVTLPLGVSVLSALKVLGSSIQDDKKNITGNEHDFCSVSYKQRY</sequence>
<name>A0A2K1Y8W7_POPTR</name>
<evidence type="ECO:0000313" key="2">
    <source>
        <dbReference type="Proteomes" id="UP000006729"/>
    </source>
</evidence>
<proteinExistence type="predicted"/>
<accession>A0A2K1Y8W7</accession>
<dbReference type="InParanoid" id="A0A2K1Y8W7"/>
<dbReference type="Proteomes" id="UP000006729">
    <property type="component" value="Chromosome 12"/>
</dbReference>
<dbReference type="EMBL" id="CM009301">
    <property type="protein sequence ID" value="PNT09464.1"/>
    <property type="molecule type" value="Genomic_DNA"/>
</dbReference>
<dbReference type="AlphaFoldDB" id="A0A2K1Y8W7"/>
<keyword evidence="2" id="KW-1185">Reference proteome</keyword>
<protein>
    <submittedName>
        <fullName evidence="1">Uncharacterized protein</fullName>
    </submittedName>
</protein>